<dbReference type="Gramene" id="Bra024668.1">
    <property type="protein sequence ID" value="Bra024668.1-P"/>
    <property type="gene ID" value="Bra024668"/>
</dbReference>
<name>M4E7B3_BRACM</name>
<accession>M4E7B3</accession>
<evidence type="ECO:0000313" key="2">
    <source>
        <dbReference type="Proteomes" id="UP000011750"/>
    </source>
</evidence>
<proteinExistence type="predicted"/>
<dbReference type="InParanoid" id="M4E7B3"/>
<sequence>MTLPMTLTASISSSLFFSDRTPVETTTEIDSLGPHHGVDCVFSLLLRQKTDRFNFENTSQEVNVSNYGSVF</sequence>
<organism evidence="1 2">
    <name type="scientific">Brassica campestris</name>
    <name type="common">Field mustard</name>
    <dbReference type="NCBI Taxonomy" id="3711"/>
    <lineage>
        <taxon>Eukaryota</taxon>
        <taxon>Viridiplantae</taxon>
        <taxon>Streptophyta</taxon>
        <taxon>Embryophyta</taxon>
        <taxon>Tracheophyta</taxon>
        <taxon>Spermatophyta</taxon>
        <taxon>Magnoliopsida</taxon>
        <taxon>eudicotyledons</taxon>
        <taxon>Gunneridae</taxon>
        <taxon>Pentapetalae</taxon>
        <taxon>rosids</taxon>
        <taxon>malvids</taxon>
        <taxon>Brassicales</taxon>
        <taxon>Brassicaceae</taxon>
        <taxon>Brassiceae</taxon>
        <taxon>Brassica</taxon>
    </lineage>
</organism>
<keyword evidence="2" id="KW-1185">Reference proteome</keyword>
<evidence type="ECO:0000313" key="1">
    <source>
        <dbReference type="EnsemblPlants" id="Bra024668.1-P"/>
    </source>
</evidence>
<dbReference type="HOGENOM" id="CLU_2743601_0_0_1"/>
<protein>
    <submittedName>
        <fullName evidence="1">Uncharacterized protein</fullName>
    </submittedName>
</protein>
<dbReference type="AlphaFoldDB" id="M4E7B3"/>
<reference evidence="1 2" key="2">
    <citation type="journal article" date="2018" name="Hortic Res">
        <title>Improved Brassica rapa reference genome by single-molecule sequencing and chromosome conformation capture technologies.</title>
        <authorList>
            <person name="Zhang L."/>
            <person name="Cai X."/>
            <person name="Wu J."/>
            <person name="Liu M."/>
            <person name="Grob S."/>
            <person name="Cheng F."/>
            <person name="Liang J."/>
            <person name="Cai C."/>
            <person name="Liu Z."/>
            <person name="Liu B."/>
            <person name="Wang F."/>
            <person name="Li S."/>
            <person name="Liu F."/>
            <person name="Li X."/>
            <person name="Cheng L."/>
            <person name="Yang W."/>
            <person name="Li M.H."/>
            <person name="Grossniklaus U."/>
            <person name="Zheng H."/>
            <person name="Wang X."/>
        </authorList>
    </citation>
    <scope>NUCLEOTIDE SEQUENCE [LARGE SCALE GENOMIC DNA]</scope>
    <source>
        <strain evidence="1 2">cv. Chiifu-401-42</strain>
    </source>
</reference>
<dbReference type="Proteomes" id="UP000011750">
    <property type="component" value="Chromosome A09"/>
</dbReference>
<reference evidence="1" key="3">
    <citation type="submission" date="2023-03" db="UniProtKB">
        <authorList>
            <consortium name="EnsemblPlants"/>
        </authorList>
    </citation>
    <scope>IDENTIFICATION</scope>
    <source>
        <strain evidence="1">cv. Chiifu-401-42</strain>
    </source>
</reference>
<reference evidence="1 2" key="1">
    <citation type="journal article" date="2011" name="Nat. Genet.">
        <title>The genome of the mesopolyploid crop species Brassica rapa.</title>
        <authorList>
            <consortium name="Brassica rapa Genome Sequencing Project Consortium"/>
            <person name="Wang X."/>
            <person name="Wang H."/>
            <person name="Wang J."/>
            <person name="Sun R."/>
            <person name="Wu J."/>
            <person name="Liu S."/>
            <person name="Bai Y."/>
            <person name="Mun J.H."/>
            <person name="Bancroft I."/>
            <person name="Cheng F."/>
            <person name="Huang S."/>
            <person name="Li X."/>
            <person name="Hua W."/>
            <person name="Wang J."/>
            <person name="Wang X."/>
            <person name="Freeling M."/>
            <person name="Pires J.C."/>
            <person name="Paterson A.H."/>
            <person name="Chalhoub B."/>
            <person name="Wang B."/>
            <person name="Hayward A."/>
            <person name="Sharpe A.G."/>
            <person name="Park B.S."/>
            <person name="Weisshaar B."/>
            <person name="Liu B."/>
            <person name="Li B."/>
            <person name="Liu B."/>
            <person name="Tong C."/>
            <person name="Song C."/>
            <person name="Duran C."/>
            <person name="Peng C."/>
            <person name="Geng C."/>
            <person name="Koh C."/>
            <person name="Lin C."/>
            <person name="Edwards D."/>
            <person name="Mu D."/>
            <person name="Shen D."/>
            <person name="Soumpourou E."/>
            <person name="Li F."/>
            <person name="Fraser F."/>
            <person name="Conant G."/>
            <person name="Lassalle G."/>
            <person name="King G.J."/>
            <person name="Bonnema G."/>
            <person name="Tang H."/>
            <person name="Wang H."/>
            <person name="Belcram H."/>
            <person name="Zhou H."/>
            <person name="Hirakawa H."/>
            <person name="Abe H."/>
            <person name="Guo H."/>
            <person name="Wang H."/>
            <person name="Jin H."/>
            <person name="Parkin I.A."/>
            <person name="Batley J."/>
            <person name="Kim J.S."/>
            <person name="Just J."/>
            <person name="Li J."/>
            <person name="Xu J."/>
            <person name="Deng J."/>
            <person name="Kim J.A."/>
            <person name="Li J."/>
            <person name="Yu J."/>
            <person name="Meng J."/>
            <person name="Wang J."/>
            <person name="Min J."/>
            <person name="Poulain J."/>
            <person name="Wang J."/>
            <person name="Hatakeyama K."/>
            <person name="Wu K."/>
            <person name="Wang L."/>
            <person name="Fang L."/>
            <person name="Trick M."/>
            <person name="Links M.G."/>
            <person name="Zhao M."/>
            <person name="Jin M."/>
            <person name="Ramchiary N."/>
            <person name="Drou N."/>
            <person name="Berkman P.J."/>
            <person name="Cai Q."/>
            <person name="Huang Q."/>
            <person name="Li R."/>
            <person name="Tabata S."/>
            <person name="Cheng S."/>
            <person name="Zhang S."/>
            <person name="Zhang S."/>
            <person name="Huang S."/>
            <person name="Sato S."/>
            <person name="Sun S."/>
            <person name="Kwon S.J."/>
            <person name="Choi S.R."/>
            <person name="Lee T.H."/>
            <person name="Fan W."/>
            <person name="Zhao X."/>
            <person name="Tan X."/>
            <person name="Xu X."/>
            <person name="Wang Y."/>
            <person name="Qiu Y."/>
            <person name="Yin Y."/>
            <person name="Li Y."/>
            <person name="Du Y."/>
            <person name="Liao Y."/>
            <person name="Lim Y."/>
            <person name="Narusaka Y."/>
            <person name="Wang Y."/>
            <person name="Wang Z."/>
            <person name="Li Z."/>
            <person name="Wang Z."/>
            <person name="Xiong Z."/>
            <person name="Zhang Z."/>
        </authorList>
    </citation>
    <scope>NUCLEOTIDE SEQUENCE [LARGE SCALE GENOMIC DNA]</scope>
    <source>
        <strain evidence="1 2">cv. Chiifu-401-42</strain>
    </source>
</reference>
<dbReference type="EnsemblPlants" id="Bra024668.1">
    <property type="protein sequence ID" value="Bra024668.1-P"/>
    <property type="gene ID" value="Bra024668"/>
</dbReference>